<dbReference type="PANTHER" id="PTHR11085">
    <property type="entry name" value="NAD-DEPENDENT PROTEIN DEACYLASE SIRTUIN-5, MITOCHONDRIAL-RELATED"/>
    <property type="match status" value="1"/>
</dbReference>
<dbReference type="GO" id="GO:0017136">
    <property type="term" value="F:histone deacetylase activity, NAD-dependent"/>
    <property type="evidence" value="ECO:0007669"/>
    <property type="project" value="TreeGrafter"/>
</dbReference>
<feature type="binding site" evidence="4">
    <location>
        <position position="187"/>
    </location>
    <ligand>
        <name>Zn(2+)</name>
        <dbReference type="ChEBI" id="CHEBI:29105"/>
    </ligand>
</feature>
<dbReference type="GO" id="GO:0070403">
    <property type="term" value="F:NAD+ binding"/>
    <property type="evidence" value="ECO:0007669"/>
    <property type="project" value="InterPro"/>
</dbReference>
<dbReference type="PROSITE" id="PS50305">
    <property type="entry name" value="SIRTUIN"/>
    <property type="match status" value="1"/>
</dbReference>
<evidence type="ECO:0000256" key="3">
    <source>
        <dbReference type="ARBA" id="ARBA00023027"/>
    </source>
</evidence>
<dbReference type="GO" id="GO:0005634">
    <property type="term" value="C:nucleus"/>
    <property type="evidence" value="ECO:0007669"/>
    <property type="project" value="TreeGrafter"/>
</dbReference>
<keyword evidence="3" id="KW-0520">NAD</keyword>
<accession>A0A6A6U043</accession>
<protein>
    <submittedName>
        <fullName evidence="6">DHS-like NAD/FAD-binding domain-containing protein</fullName>
    </submittedName>
</protein>
<dbReference type="InterPro" id="IPR003000">
    <property type="entry name" value="Sirtuin"/>
</dbReference>
<comment type="similarity">
    <text evidence="1">Belongs to the sirtuin family. Class I subfamily.</text>
</comment>
<organism evidence="6 7">
    <name type="scientific">Microthyrium microscopicum</name>
    <dbReference type="NCBI Taxonomy" id="703497"/>
    <lineage>
        <taxon>Eukaryota</taxon>
        <taxon>Fungi</taxon>
        <taxon>Dikarya</taxon>
        <taxon>Ascomycota</taxon>
        <taxon>Pezizomycotina</taxon>
        <taxon>Dothideomycetes</taxon>
        <taxon>Dothideomycetes incertae sedis</taxon>
        <taxon>Microthyriales</taxon>
        <taxon>Microthyriaceae</taxon>
        <taxon>Microthyrium</taxon>
    </lineage>
</organism>
<evidence type="ECO:0000256" key="1">
    <source>
        <dbReference type="ARBA" id="ARBA00006924"/>
    </source>
</evidence>
<reference evidence="6" key="1">
    <citation type="journal article" date="2020" name="Stud. Mycol.">
        <title>101 Dothideomycetes genomes: a test case for predicting lifestyles and emergence of pathogens.</title>
        <authorList>
            <person name="Haridas S."/>
            <person name="Albert R."/>
            <person name="Binder M."/>
            <person name="Bloem J."/>
            <person name="Labutti K."/>
            <person name="Salamov A."/>
            <person name="Andreopoulos B."/>
            <person name="Baker S."/>
            <person name="Barry K."/>
            <person name="Bills G."/>
            <person name="Bluhm B."/>
            <person name="Cannon C."/>
            <person name="Castanera R."/>
            <person name="Culley D."/>
            <person name="Daum C."/>
            <person name="Ezra D."/>
            <person name="Gonzalez J."/>
            <person name="Henrissat B."/>
            <person name="Kuo A."/>
            <person name="Liang C."/>
            <person name="Lipzen A."/>
            <person name="Lutzoni F."/>
            <person name="Magnuson J."/>
            <person name="Mondo S."/>
            <person name="Nolan M."/>
            <person name="Ohm R."/>
            <person name="Pangilinan J."/>
            <person name="Park H.-J."/>
            <person name="Ramirez L."/>
            <person name="Alfaro M."/>
            <person name="Sun H."/>
            <person name="Tritt A."/>
            <person name="Yoshinaga Y."/>
            <person name="Zwiers L.-H."/>
            <person name="Turgeon B."/>
            <person name="Goodwin S."/>
            <person name="Spatafora J."/>
            <person name="Crous P."/>
            <person name="Grigoriev I."/>
        </authorList>
    </citation>
    <scope>NUCLEOTIDE SEQUENCE</scope>
    <source>
        <strain evidence="6">CBS 115976</strain>
    </source>
</reference>
<keyword evidence="4" id="KW-0862">Zinc</keyword>
<dbReference type="GO" id="GO:0046872">
    <property type="term" value="F:metal ion binding"/>
    <property type="evidence" value="ECO:0007669"/>
    <property type="project" value="UniProtKB-KW"/>
</dbReference>
<feature type="binding site" evidence="4">
    <location>
        <position position="190"/>
    </location>
    <ligand>
        <name>Zn(2+)</name>
        <dbReference type="ChEBI" id="CHEBI:29105"/>
    </ligand>
</feature>
<dbReference type="InterPro" id="IPR026590">
    <property type="entry name" value="Ssirtuin_cat_dom"/>
</dbReference>
<sequence length="294" mass="32339">MQAASQETPVPPISQSSLDLFSAHLLSSNKILALLGAGLSVPSNISAFRGSTDVFRGCDMSMLSSNSMFRDDPVLTWWYHVHRREQVLRAKPNIAHYALSKLGDCKIEYLAITQNIDGLSEKAGHKASCLQPIHGSILNFKCSAPNCPYTLLHKDQSEMLGQSIVIPPNIDLANANVPLPTTNLPHCPDCNSFLRPDITWFGEELNAEYLHRIDKFIAQGPVDLMLVVGTQASVHPAASYILKARKAGARIAYVDIKPWCEDKAPLGDRDFFFQGDAVDVVPMILRDVIGEVKC</sequence>
<proteinExistence type="inferred from homology"/>
<dbReference type="Proteomes" id="UP000799302">
    <property type="component" value="Unassembled WGS sequence"/>
</dbReference>
<dbReference type="InterPro" id="IPR026591">
    <property type="entry name" value="Sirtuin_cat_small_dom_sf"/>
</dbReference>
<keyword evidence="2" id="KW-0808">Transferase</keyword>
<feature type="binding site" evidence="4">
    <location>
        <position position="142"/>
    </location>
    <ligand>
        <name>Zn(2+)</name>
        <dbReference type="ChEBI" id="CHEBI:29105"/>
    </ligand>
</feature>
<dbReference type="OrthoDB" id="424302at2759"/>
<feature type="active site" description="Proton acceptor" evidence="4">
    <location>
        <position position="134"/>
    </location>
</feature>
<dbReference type="InterPro" id="IPR050134">
    <property type="entry name" value="NAD-dep_sirtuin_deacylases"/>
</dbReference>
<evidence type="ECO:0000259" key="5">
    <source>
        <dbReference type="PROSITE" id="PS50305"/>
    </source>
</evidence>
<dbReference type="Pfam" id="PF02146">
    <property type="entry name" value="SIR2"/>
    <property type="match status" value="1"/>
</dbReference>
<dbReference type="SUPFAM" id="SSF52467">
    <property type="entry name" value="DHS-like NAD/FAD-binding domain"/>
    <property type="match status" value="1"/>
</dbReference>
<feature type="binding site" evidence="4">
    <location>
        <position position="147"/>
    </location>
    <ligand>
        <name>Zn(2+)</name>
        <dbReference type="ChEBI" id="CHEBI:29105"/>
    </ligand>
</feature>
<dbReference type="Gene3D" id="3.40.50.1220">
    <property type="entry name" value="TPP-binding domain"/>
    <property type="match status" value="1"/>
</dbReference>
<dbReference type="Gene3D" id="3.30.1600.10">
    <property type="entry name" value="SIR2/SIRT2 'Small Domain"/>
    <property type="match status" value="1"/>
</dbReference>
<dbReference type="AlphaFoldDB" id="A0A6A6U043"/>
<dbReference type="InterPro" id="IPR029035">
    <property type="entry name" value="DHS-like_NAD/FAD-binding_dom"/>
</dbReference>
<name>A0A6A6U043_9PEZI</name>
<gene>
    <name evidence="6" type="ORF">BT63DRAFT_406664</name>
</gene>
<evidence type="ECO:0000256" key="4">
    <source>
        <dbReference type="PROSITE-ProRule" id="PRU00236"/>
    </source>
</evidence>
<feature type="domain" description="Deacetylase sirtuin-type" evidence="5">
    <location>
        <begin position="11"/>
        <end position="294"/>
    </location>
</feature>
<evidence type="ECO:0000313" key="7">
    <source>
        <dbReference type="Proteomes" id="UP000799302"/>
    </source>
</evidence>
<dbReference type="EMBL" id="MU004242">
    <property type="protein sequence ID" value="KAF2664613.1"/>
    <property type="molecule type" value="Genomic_DNA"/>
</dbReference>
<keyword evidence="7" id="KW-1185">Reference proteome</keyword>
<evidence type="ECO:0000256" key="2">
    <source>
        <dbReference type="ARBA" id="ARBA00022679"/>
    </source>
</evidence>
<dbReference type="PANTHER" id="PTHR11085:SF10">
    <property type="entry name" value="NAD-DEPENDENT PROTEIN DEACYLASE SIRTUIN-5, MITOCHONDRIAL-RELATED"/>
    <property type="match status" value="1"/>
</dbReference>
<evidence type="ECO:0000313" key="6">
    <source>
        <dbReference type="EMBL" id="KAF2664613.1"/>
    </source>
</evidence>
<keyword evidence="4" id="KW-0479">Metal-binding</keyword>